<evidence type="ECO:0000313" key="4">
    <source>
        <dbReference type="EMBL" id="HJG91574.1"/>
    </source>
</evidence>
<comment type="similarity">
    <text evidence="1">Belongs to the PemK/MazF family.</text>
</comment>
<dbReference type="Gene3D" id="2.30.30.110">
    <property type="match status" value="1"/>
</dbReference>
<feature type="region of interest" description="Disordered" evidence="3">
    <location>
        <begin position="30"/>
        <end position="73"/>
    </location>
</feature>
<dbReference type="Pfam" id="PF02452">
    <property type="entry name" value="PemK_toxin"/>
    <property type="match status" value="1"/>
</dbReference>
<dbReference type="InterPro" id="IPR003477">
    <property type="entry name" value="PemK-like"/>
</dbReference>
<evidence type="ECO:0000256" key="2">
    <source>
        <dbReference type="ARBA" id="ARBA00022649"/>
    </source>
</evidence>
<dbReference type="Proteomes" id="UP000742460">
    <property type="component" value="Unassembled WGS sequence"/>
</dbReference>
<dbReference type="InterPro" id="IPR011067">
    <property type="entry name" value="Plasmid_toxin/cell-grow_inhib"/>
</dbReference>
<evidence type="ECO:0000313" key="5">
    <source>
        <dbReference type="Proteomes" id="UP000742460"/>
    </source>
</evidence>
<reference evidence="4" key="2">
    <citation type="submission" date="2021-09" db="EMBL/GenBank/DDBJ databases">
        <authorList>
            <person name="Gilroy R."/>
        </authorList>
    </citation>
    <scope>NUCLEOTIDE SEQUENCE</scope>
    <source>
        <strain evidence="4">ChiGjej5B5-22894</strain>
    </source>
</reference>
<sequence length="218" mass="23304">MSFASRLSSALRSISRSPAVRRSIRGLGRAAVRAATEQRRGQSHDGGAARTAGEPAPRPQMRGGAGEGAHSLADRTGGTALAFDYAPRRDDHPDPGEVVWAWVPYEEDLSQGKDRPVLVIAEEQASAGGSDGSGEVLIALMLTSRDRADEGAVTTDEHGSTWVDIGSGDWDAQGRPSEVRADRLLRLSPAAVRREGGRLDRERYDRVSAAVRTVHGWG</sequence>
<dbReference type="GO" id="GO:0003677">
    <property type="term" value="F:DNA binding"/>
    <property type="evidence" value="ECO:0007669"/>
    <property type="project" value="InterPro"/>
</dbReference>
<name>A0A921MVR7_9MICO</name>
<dbReference type="AlphaFoldDB" id="A0A921MVR7"/>
<dbReference type="SUPFAM" id="SSF50118">
    <property type="entry name" value="Cell growth inhibitor/plasmid maintenance toxic component"/>
    <property type="match status" value="1"/>
</dbReference>
<comment type="caution">
    <text evidence="4">The sequence shown here is derived from an EMBL/GenBank/DDBJ whole genome shotgun (WGS) entry which is preliminary data.</text>
</comment>
<evidence type="ECO:0000256" key="3">
    <source>
        <dbReference type="SAM" id="MobiDB-lite"/>
    </source>
</evidence>
<keyword evidence="2" id="KW-1277">Toxin-antitoxin system</keyword>
<reference evidence="4" key="1">
    <citation type="journal article" date="2021" name="PeerJ">
        <title>Extensive microbial diversity within the chicken gut microbiome revealed by metagenomics and culture.</title>
        <authorList>
            <person name="Gilroy R."/>
            <person name="Ravi A."/>
            <person name="Getino M."/>
            <person name="Pursley I."/>
            <person name="Horton D.L."/>
            <person name="Alikhan N.F."/>
            <person name="Baker D."/>
            <person name="Gharbi K."/>
            <person name="Hall N."/>
            <person name="Watson M."/>
            <person name="Adriaenssens E.M."/>
            <person name="Foster-Nyarko E."/>
            <person name="Jarju S."/>
            <person name="Secka A."/>
            <person name="Antonio M."/>
            <person name="Oren A."/>
            <person name="Chaudhuri R.R."/>
            <person name="La Ragione R."/>
            <person name="Hildebrand F."/>
            <person name="Pallen M.J."/>
        </authorList>
    </citation>
    <scope>NUCLEOTIDE SEQUENCE</scope>
    <source>
        <strain evidence="4">ChiGjej5B5-22894</strain>
    </source>
</reference>
<accession>A0A921MVR7</accession>
<protein>
    <submittedName>
        <fullName evidence="4">Type II toxin-antitoxin system PemK/MazF family toxin</fullName>
    </submittedName>
</protein>
<gene>
    <name evidence="4" type="ORF">K8V81_07595</name>
</gene>
<dbReference type="EMBL" id="DYUE01000173">
    <property type="protein sequence ID" value="HJG91574.1"/>
    <property type="molecule type" value="Genomic_DNA"/>
</dbReference>
<proteinExistence type="inferred from homology"/>
<organism evidence="4 5">
    <name type="scientific">Brachybacterium massiliense</name>
    <dbReference type="NCBI Taxonomy" id="1755098"/>
    <lineage>
        <taxon>Bacteria</taxon>
        <taxon>Bacillati</taxon>
        <taxon>Actinomycetota</taxon>
        <taxon>Actinomycetes</taxon>
        <taxon>Micrococcales</taxon>
        <taxon>Dermabacteraceae</taxon>
        <taxon>Brachybacterium</taxon>
    </lineage>
</organism>
<evidence type="ECO:0000256" key="1">
    <source>
        <dbReference type="ARBA" id="ARBA00007521"/>
    </source>
</evidence>